<dbReference type="InterPro" id="IPR013760">
    <property type="entry name" value="Topo_IIA-like_dom_sf"/>
</dbReference>
<proteinExistence type="inferred from homology"/>
<reference evidence="10" key="1">
    <citation type="submission" date="2017-09" db="EMBL/GenBank/DDBJ databases">
        <title>Depth-based differentiation of microbial function through sediment-hosted aquifers and enrichment of novel symbionts in the deep terrestrial subsurface.</title>
        <authorList>
            <person name="Probst A.J."/>
            <person name="Ladd B."/>
            <person name="Jarett J.K."/>
            <person name="Geller-Mcgrath D.E."/>
            <person name="Sieber C.M.K."/>
            <person name="Emerson J.B."/>
            <person name="Anantharaman K."/>
            <person name="Thomas B.C."/>
            <person name="Malmstrom R."/>
            <person name="Stieglmeier M."/>
            <person name="Klingl A."/>
            <person name="Woyke T."/>
            <person name="Ryan C.M."/>
            <person name="Banfield J.F."/>
        </authorList>
    </citation>
    <scope>NUCLEOTIDE SEQUENCE [LARGE SCALE GENOMIC DNA]</scope>
</reference>
<evidence type="ECO:0000256" key="1">
    <source>
        <dbReference type="ARBA" id="ARBA00000185"/>
    </source>
</evidence>
<dbReference type="GO" id="GO:0005737">
    <property type="term" value="C:cytoplasm"/>
    <property type="evidence" value="ECO:0007669"/>
    <property type="project" value="TreeGrafter"/>
</dbReference>
<dbReference type="EMBL" id="PFQR01000047">
    <property type="protein sequence ID" value="PJC69742.1"/>
    <property type="molecule type" value="Genomic_DNA"/>
</dbReference>
<feature type="active site" description="O-(5'-phospho-DNA)-tyrosine intermediate" evidence="7">
    <location>
        <position position="129"/>
    </location>
</feature>
<dbReference type="InterPro" id="IPR013758">
    <property type="entry name" value="Topo_IIA_A/C_ab"/>
</dbReference>
<comment type="caution">
    <text evidence="9">The sequence shown here is derived from an EMBL/GenBank/DDBJ whole genome shotgun (WGS) entry which is preliminary data.</text>
</comment>
<protein>
    <recommendedName>
        <fullName evidence="3">DNA topoisomerase (ATP-hydrolyzing)</fullName>
        <ecNumber evidence="3">5.6.2.2</ecNumber>
    </recommendedName>
</protein>
<feature type="non-terminal residue" evidence="9">
    <location>
        <position position="400"/>
    </location>
</feature>
<dbReference type="FunFam" id="3.30.1360.40:FF:000002">
    <property type="entry name" value="DNA gyrase subunit A"/>
    <property type="match status" value="1"/>
</dbReference>
<dbReference type="GO" id="GO:0006265">
    <property type="term" value="P:DNA topological change"/>
    <property type="evidence" value="ECO:0007669"/>
    <property type="project" value="UniProtKB-UniRule"/>
</dbReference>
<dbReference type="Proteomes" id="UP000229041">
    <property type="component" value="Unassembled WGS sequence"/>
</dbReference>
<evidence type="ECO:0000256" key="4">
    <source>
        <dbReference type="ARBA" id="ARBA00023029"/>
    </source>
</evidence>
<dbReference type="PROSITE" id="PS52040">
    <property type="entry name" value="TOPO_IIA"/>
    <property type="match status" value="1"/>
</dbReference>
<gene>
    <name evidence="9" type="ORF">CO014_01850</name>
</gene>
<organism evidence="9 10">
    <name type="scientific">Candidatus Tagabacteria bacterium CG_4_8_14_3_um_filter_41_8</name>
    <dbReference type="NCBI Taxonomy" id="1975018"/>
    <lineage>
        <taxon>Bacteria</taxon>
        <taxon>Candidatus Tagaibacteriota</taxon>
    </lineage>
</organism>
<dbReference type="SUPFAM" id="SSF56719">
    <property type="entry name" value="Type II DNA topoisomerase"/>
    <property type="match status" value="1"/>
</dbReference>
<evidence type="ECO:0000259" key="8">
    <source>
        <dbReference type="PROSITE" id="PS52040"/>
    </source>
</evidence>
<dbReference type="PANTHER" id="PTHR43493:SF5">
    <property type="entry name" value="DNA GYRASE SUBUNIT A, CHLOROPLASTIC_MITOCHONDRIAL"/>
    <property type="match status" value="1"/>
</dbReference>
<evidence type="ECO:0000313" key="9">
    <source>
        <dbReference type="EMBL" id="PJC69742.1"/>
    </source>
</evidence>
<dbReference type="PANTHER" id="PTHR43493">
    <property type="entry name" value="DNA GYRASE/TOPOISOMERASE SUBUNIT A"/>
    <property type="match status" value="1"/>
</dbReference>
<dbReference type="InterPro" id="IPR050220">
    <property type="entry name" value="Type_II_DNA_Topoisomerases"/>
</dbReference>
<dbReference type="CDD" id="cd00187">
    <property type="entry name" value="TOP4c"/>
    <property type="match status" value="1"/>
</dbReference>
<feature type="domain" description="Topo IIA-type catalytic" evidence="8">
    <location>
        <begin position="41"/>
        <end position="400"/>
    </location>
</feature>
<dbReference type="FunFam" id="3.90.199.10:FF:000001">
    <property type="entry name" value="DNA gyrase subunit A"/>
    <property type="match status" value="1"/>
</dbReference>
<keyword evidence="5 7" id="KW-0238">DNA-binding</keyword>
<evidence type="ECO:0000256" key="5">
    <source>
        <dbReference type="ARBA" id="ARBA00023125"/>
    </source>
</evidence>
<comment type="similarity">
    <text evidence="2">Belongs to the type II topoisomerase GyrA/ParC subunit family.</text>
</comment>
<dbReference type="InterPro" id="IPR002205">
    <property type="entry name" value="Topo_IIA_dom_A"/>
</dbReference>
<evidence type="ECO:0000313" key="10">
    <source>
        <dbReference type="Proteomes" id="UP000229041"/>
    </source>
</evidence>
<evidence type="ECO:0000256" key="3">
    <source>
        <dbReference type="ARBA" id="ARBA00012895"/>
    </source>
</evidence>
<evidence type="ECO:0000256" key="6">
    <source>
        <dbReference type="ARBA" id="ARBA00023235"/>
    </source>
</evidence>
<keyword evidence="6 7" id="KW-0413">Isomerase</keyword>
<accession>A0A2M8G8P3</accession>
<dbReference type="InterPro" id="IPR013757">
    <property type="entry name" value="Topo_IIA_A_a_sf"/>
</dbReference>
<evidence type="ECO:0000256" key="2">
    <source>
        <dbReference type="ARBA" id="ARBA00008263"/>
    </source>
</evidence>
<dbReference type="GO" id="GO:0003677">
    <property type="term" value="F:DNA binding"/>
    <property type="evidence" value="ECO:0007669"/>
    <property type="project" value="UniProtKB-UniRule"/>
</dbReference>
<dbReference type="Gene3D" id="1.10.268.10">
    <property type="entry name" value="Topoisomerase, domain 3"/>
    <property type="match status" value="1"/>
</dbReference>
<comment type="catalytic activity">
    <reaction evidence="1 7">
        <text>ATP-dependent breakage, passage and rejoining of double-stranded DNA.</text>
        <dbReference type="EC" id="5.6.2.2"/>
    </reaction>
</comment>
<dbReference type="GO" id="GO:0009330">
    <property type="term" value="C:DNA topoisomerase type II (double strand cut, ATP-hydrolyzing) complex"/>
    <property type="evidence" value="ECO:0007669"/>
    <property type="project" value="TreeGrafter"/>
</dbReference>
<sequence length="400" mass="44896">MESSKISSNKPINKIVERDIAKEMQESYLDYAMSVIVSRALPDIRDGLKPVHRRILYAMHEMGLTHSAKFKKCATIVGDALGKYHPHGDIAIYDTLARMAQDFSFRYPLIDGQGNFGSIDGDSPAAYRYTEARMAKIADELLSDIEKEVVDFKDNYDGTRKEPVVLPARVPQLLLNGTLGIAVGMATNIPPHNLGEVIDATIYILEHPKATIEDLLQFVKGPDFPTGGLIFNEKDIYSAYATGRGGIVTKGEAEIVESSQDRYQIIISSIPYQVNKSEMVSAMATLVTDKKIEGIKDIRDESDKDGLRIAIDLKRDANPQKILNNIYKHTDLEKAYHFNMLALVEEGTQPKTLSLKDILEQFIIFRKQVIERRAKFDLKITEARVHILEGLKKALDNIDK</sequence>
<evidence type="ECO:0000256" key="7">
    <source>
        <dbReference type="PROSITE-ProRule" id="PRU01384"/>
    </source>
</evidence>
<name>A0A2M8G8P3_9BACT</name>
<dbReference type="Pfam" id="PF00521">
    <property type="entry name" value="DNA_topoisoIV"/>
    <property type="match status" value="1"/>
</dbReference>
<keyword evidence="4 7" id="KW-0799">Topoisomerase</keyword>
<dbReference type="AlphaFoldDB" id="A0A2M8G8P3"/>
<dbReference type="EC" id="5.6.2.2" evidence="3"/>
<dbReference type="GO" id="GO:0003918">
    <property type="term" value="F:DNA topoisomerase type II (double strand cut, ATP-hydrolyzing) activity"/>
    <property type="evidence" value="ECO:0007669"/>
    <property type="project" value="UniProtKB-EC"/>
</dbReference>
<dbReference type="Gene3D" id="3.90.199.10">
    <property type="entry name" value="Topoisomerase II, domain 5"/>
    <property type="match status" value="1"/>
</dbReference>
<dbReference type="SMART" id="SM00434">
    <property type="entry name" value="TOP4c"/>
    <property type="match status" value="1"/>
</dbReference>
<dbReference type="Gene3D" id="3.30.1360.40">
    <property type="match status" value="1"/>
</dbReference>
<dbReference type="GO" id="GO:0005524">
    <property type="term" value="F:ATP binding"/>
    <property type="evidence" value="ECO:0007669"/>
    <property type="project" value="InterPro"/>
</dbReference>